<dbReference type="PROSITE" id="PS51864">
    <property type="entry name" value="ASTACIN"/>
    <property type="match status" value="1"/>
</dbReference>
<reference evidence="3 4" key="1">
    <citation type="submission" date="2014-10" db="EMBL/GenBank/DDBJ databases">
        <title>Draft genome of the hookworm Ancylostoma caninum.</title>
        <authorList>
            <person name="Mitreva M."/>
        </authorList>
    </citation>
    <scope>NUCLEOTIDE SEQUENCE [LARGE SCALE GENOMIC DNA]</scope>
    <source>
        <strain evidence="3 4">Baltimore</strain>
    </source>
</reference>
<name>A0A368GQD5_ANCCA</name>
<sequence>MHYKKDAFAKPGTITMETLDKRYQVEFSRLSFHQTFIRICKMYGSGLYETFRMHRDILNMLKDIIGNQEKPSKLDYKKICTKYKCDICMGEKMKY</sequence>
<evidence type="ECO:0000313" key="4">
    <source>
        <dbReference type="Proteomes" id="UP000252519"/>
    </source>
</evidence>
<organism evidence="3 4">
    <name type="scientific">Ancylostoma caninum</name>
    <name type="common">Dog hookworm</name>
    <dbReference type="NCBI Taxonomy" id="29170"/>
    <lineage>
        <taxon>Eukaryota</taxon>
        <taxon>Metazoa</taxon>
        <taxon>Ecdysozoa</taxon>
        <taxon>Nematoda</taxon>
        <taxon>Chromadorea</taxon>
        <taxon>Rhabditida</taxon>
        <taxon>Rhabditina</taxon>
        <taxon>Rhabditomorpha</taxon>
        <taxon>Strongyloidea</taxon>
        <taxon>Ancylostomatidae</taxon>
        <taxon>Ancylostomatinae</taxon>
        <taxon>Ancylostoma</taxon>
    </lineage>
</organism>
<dbReference type="GO" id="GO:0004222">
    <property type="term" value="F:metalloendopeptidase activity"/>
    <property type="evidence" value="ECO:0007669"/>
    <property type="project" value="InterPro"/>
</dbReference>
<feature type="domain" description="Peptidase M12A" evidence="2">
    <location>
        <begin position="1"/>
        <end position="86"/>
    </location>
</feature>
<dbReference type="GO" id="GO:0006508">
    <property type="term" value="P:proteolysis"/>
    <property type="evidence" value="ECO:0007669"/>
    <property type="project" value="InterPro"/>
</dbReference>
<evidence type="ECO:0000313" key="3">
    <source>
        <dbReference type="EMBL" id="RCN46576.1"/>
    </source>
</evidence>
<gene>
    <name evidence="3" type="ORF">ANCCAN_07436</name>
</gene>
<comment type="caution">
    <text evidence="3">The sequence shown here is derived from an EMBL/GenBank/DDBJ whole genome shotgun (WGS) entry which is preliminary data.</text>
</comment>
<dbReference type="EMBL" id="JOJR01000077">
    <property type="protein sequence ID" value="RCN46576.1"/>
    <property type="molecule type" value="Genomic_DNA"/>
</dbReference>
<dbReference type="Proteomes" id="UP000252519">
    <property type="component" value="Unassembled WGS sequence"/>
</dbReference>
<accession>A0A368GQD5</accession>
<dbReference type="AlphaFoldDB" id="A0A368GQD5"/>
<protein>
    <recommendedName>
        <fullName evidence="2">Peptidase M12A domain-containing protein</fullName>
    </recommendedName>
</protein>
<keyword evidence="4" id="KW-1185">Reference proteome</keyword>
<dbReference type="InterPro" id="IPR001506">
    <property type="entry name" value="Peptidase_M12A"/>
</dbReference>
<proteinExistence type="predicted"/>
<evidence type="ECO:0000256" key="1">
    <source>
        <dbReference type="PROSITE-ProRule" id="PRU01211"/>
    </source>
</evidence>
<dbReference type="OrthoDB" id="291007at2759"/>
<comment type="caution">
    <text evidence="1">Lacks conserved residue(s) required for the propagation of feature annotation.</text>
</comment>
<evidence type="ECO:0000259" key="2">
    <source>
        <dbReference type="PROSITE" id="PS51864"/>
    </source>
</evidence>